<name>A0A813WDD1_ADIRI</name>
<keyword evidence="1" id="KW-1133">Transmembrane helix</keyword>
<feature type="transmembrane region" description="Helical" evidence="1">
    <location>
        <begin position="593"/>
        <end position="613"/>
    </location>
</feature>
<comment type="caution">
    <text evidence="3">The sequence shown here is derived from an EMBL/GenBank/DDBJ whole genome shotgun (WGS) entry which is preliminary data.</text>
</comment>
<protein>
    <recommendedName>
        <fullName evidence="6">Transmembrane protein</fullName>
    </recommendedName>
</protein>
<dbReference type="Proteomes" id="UP000663828">
    <property type="component" value="Unassembled WGS sequence"/>
</dbReference>
<accession>A0A813WDD1</accession>
<feature type="chain" id="PRO_5036223371" description="Transmembrane protein" evidence="2">
    <location>
        <begin position="19"/>
        <end position="917"/>
    </location>
</feature>
<sequence>MWFVLFYLIAYQGPFVSSSSFSPDTSDYDAYGIKIAANDVLFVQVDNAGETFLVQFAPYNYTFDSLQCSFDFDDSTHYVYSVGVGQSQNSTTNPYFYYAGEVVTSGPIATDHSGHNGTYIGVWIDRDSQNIQMYSTTHQPLSCDNFQTERLVYLNSYGHQEFFTIAVEPYGQYAIGLATDFVFKYQPYPMSSILTKASTAVWPNSSTFSPYAADATTTFTIVAGFVAGTARSRVRATPAVYLLWNSNLTVLSTWSYSAANNSWQSRLTYSNVESWNNQYIMSVKINPQDSTRVLVGMPFLNTVFLFVVTNNTQLTLASSLDNGQSVGFGKSVTWLSKTQAAILVTYYSLSYLTWYSTNIFIYTAFNDTTIPTTPSASFPNAQQPIPSTINSKLIRLVSTPSTLAVLDTAGGVILILNEQAGFYASTDTTNSPVAAAMPVISHSTSCIAGTFKVDSGVHPCQLCLSGTHNSGGPNSGTSCTTCLSSSFCPLGAAYEINATLLTSISQAYAYPRSPDMTSYEDILLQQMFTLGSTWECLHISSVFWCLVLLGIISVLLILMASLNLCVSQPKRERYRMTIKNVFQRTDLVGEGELWLGGLASLAVVLISVMAYAFSISYLNEYPAEKTNGSRFSCDKTLRNAQFDSKLQALAVPVSDEEQVIFDLLNEQNFTLQLDFVNTATSCQVLLIYEVTELSTTILPISSCSNQNGTLYATLSLPQHEITLRVVLSDIQLIGGFRAGISGPSKQNDTSTLKQLGFLRSFYSQSKETFAQVATLKIALTKVVNQTEPLADGDSKFEGLWYPTFTYSLDEMFVTNEYYVTSANRSSTTLTIDISETSYYMKNTQSPIAKQAEIMFRTLLFTFLCLEICAMIFLICKLLIEPIWHRLLARFIGHPENKIDPSHEMTFHNNNHHQHPHH</sequence>
<feature type="signal peptide" evidence="2">
    <location>
        <begin position="1"/>
        <end position="18"/>
    </location>
</feature>
<keyword evidence="2" id="KW-0732">Signal</keyword>
<dbReference type="AlphaFoldDB" id="A0A813WDD1"/>
<gene>
    <name evidence="4" type="ORF">EDS130_LOCUS21028</name>
    <name evidence="3" type="ORF">XAT740_LOCUS5723</name>
</gene>
<keyword evidence="1" id="KW-0472">Membrane</keyword>
<organism evidence="3 5">
    <name type="scientific">Adineta ricciae</name>
    <name type="common">Rotifer</name>
    <dbReference type="NCBI Taxonomy" id="249248"/>
    <lineage>
        <taxon>Eukaryota</taxon>
        <taxon>Metazoa</taxon>
        <taxon>Spiralia</taxon>
        <taxon>Gnathifera</taxon>
        <taxon>Rotifera</taxon>
        <taxon>Eurotatoria</taxon>
        <taxon>Bdelloidea</taxon>
        <taxon>Adinetida</taxon>
        <taxon>Adinetidae</taxon>
        <taxon>Adineta</taxon>
    </lineage>
</organism>
<keyword evidence="5" id="KW-1185">Reference proteome</keyword>
<evidence type="ECO:0000313" key="5">
    <source>
        <dbReference type="Proteomes" id="UP000663828"/>
    </source>
</evidence>
<evidence type="ECO:0008006" key="6">
    <source>
        <dbReference type="Google" id="ProtNLM"/>
    </source>
</evidence>
<proteinExistence type="predicted"/>
<keyword evidence="1" id="KW-0812">Transmembrane</keyword>
<feature type="transmembrane region" description="Helical" evidence="1">
    <location>
        <begin position="853"/>
        <end position="879"/>
    </location>
</feature>
<feature type="transmembrane region" description="Helical" evidence="1">
    <location>
        <begin position="541"/>
        <end position="566"/>
    </location>
</feature>
<evidence type="ECO:0000256" key="2">
    <source>
        <dbReference type="SAM" id="SignalP"/>
    </source>
</evidence>
<dbReference type="Proteomes" id="UP000663852">
    <property type="component" value="Unassembled WGS sequence"/>
</dbReference>
<reference evidence="3" key="1">
    <citation type="submission" date="2021-02" db="EMBL/GenBank/DDBJ databases">
        <authorList>
            <person name="Nowell W R."/>
        </authorList>
    </citation>
    <scope>NUCLEOTIDE SEQUENCE</scope>
</reference>
<dbReference type="EMBL" id="CAJNOR010000251">
    <property type="protein sequence ID" value="CAF0855847.1"/>
    <property type="molecule type" value="Genomic_DNA"/>
</dbReference>
<evidence type="ECO:0000313" key="3">
    <source>
        <dbReference type="EMBL" id="CAF0855847.1"/>
    </source>
</evidence>
<dbReference type="EMBL" id="CAJNOJ010000105">
    <property type="protein sequence ID" value="CAF1120567.1"/>
    <property type="molecule type" value="Genomic_DNA"/>
</dbReference>
<evidence type="ECO:0000256" key="1">
    <source>
        <dbReference type="SAM" id="Phobius"/>
    </source>
</evidence>
<evidence type="ECO:0000313" key="4">
    <source>
        <dbReference type="EMBL" id="CAF1120567.1"/>
    </source>
</evidence>